<evidence type="ECO:0000256" key="3">
    <source>
        <dbReference type="ARBA" id="ARBA00038439"/>
    </source>
</evidence>
<dbReference type="GeneID" id="105899594"/>
<evidence type="ECO:0000256" key="8">
    <source>
        <dbReference type="SAM" id="MobiDB-lite"/>
    </source>
</evidence>
<comment type="function">
    <text evidence="6">Inhibits the activity of dimeric NF-kappa-B/REL complexes by trapping REL (RELA/p65 and NFKB1/p50) dimers in the cytoplasm by masking their nuclear localization signals. On cellular stimulation by immune and pro-inflammatory responses, becomes phosphorylated promoting ubiquitination and degradation, enabling the dimeric RELA to translocate to the nucleus and activate transcription.</text>
</comment>
<evidence type="ECO:0000313" key="10">
    <source>
        <dbReference type="RefSeq" id="XP_012682246.1"/>
    </source>
</evidence>
<protein>
    <recommendedName>
        <fullName evidence="4">NF-kappa-B inhibitor alpha</fullName>
    </recommendedName>
    <alternativeName>
        <fullName evidence="5">I-kappa-B-alpha</fullName>
    </alternativeName>
</protein>
<dbReference type="OrthoDB" id="20727at2759"/>
<dbReference type="Proteomes" id="UP000515152">
    <property type="component" value="Chromosome 14"/>
</dbReference>
<dbReference type="KEGG" id="char:105899594"/>
<dbReference type="GO" id="GO:0051059">
    <property type="term" value="F:NF-kappaB binding"/>
    <property type="evidence" value="ECO:0007669"/>
    <property type="project" value="TreeGrafter"/>
</dbReference>
<evidence type="ECO:0000256" key="1">
    <source>
        <dbReference type="ARBA" id="ARBA00022737"/>
    </source>
</evidence>
<reference evidence="10" key="1">
    <citation type="submission" date="2025-08" db="UniProtKB">
        <authorList>
            <consortium name="RefSeq"/>
        </authorList>
    </citation>
    <scope>IDENTIFICATION</scope>
</reference>
<feature type="compositionally biased region" description="Acidic residues" evidence="8">
    <location>
        <begin position="285"/>
        <end position="305"/>
    </location>
</feature>
<keyword evidence="1" id="KW-0677">Repeat</keyword>
<dbReference type="InterPro" id="IPR036770">
    <property type="entry name" value="Ankyrin_rpt-contain_sf"/>
</dbReference>
<dbReference type="RefSeq" id="XP_012682246.1">
    <property type="nucleotide sequence ID" value="XM_012826792.3"/>
</dbReference>
<dbReference type="PROSITE" id="PS50088">
    <property type="entry name" value="ANK_REPEAT"/>
    <property type="match status" value="3"/>
</dbReference>
<feature type="region of interest" description="Disordered" evidence="8">
    <location>
        <begin position="1"/>
        <end position="28"/>
    </location>
</feature>
<evidence type="ECO:0000256" key="2">
    <source>
        <dbReference type="ARBA" id="ARBA00023043"/>
    </source>
</evidence>
<feature type="region of interest" description="Disordered" evidence="8">
    <location>
        <begin position="282"/>
        <end position="311"/>
    </location>
</feature>
<dbReference type="CTD" id="323099"/>
<feature type="repeat" description="ANK" evidence="7">
    <location>
        <begin position="219"/>
        <end position="251"/>
    </location>
</feature>
<evidence type="ECO:0000256" key="6">
    <source>
        <dbReference type="ARBA" id="ARBA00045368"/>
    </source>
</evidence>
<dbReference type="Pfam" id="PF00023">
    <property type="entry name" value="Ank"/>
    <property type="match status" value="1"/>
</dbReference>
<feature type="compositionally biased region" description="Basic and acidic residues" evidence="8">
    <location>
        <begin position="10"/>
        <end position="23"/>
    </location>
</feature>
<gene>
    <name evidence="10" type="primary">nfkbiab</name>
</gene>
<keyword evidence="9" id="KW-1185">Reference proteome</keyword>
<dbReference type="Gene3D" id="1.25.40.20">
    <property type="entry name" value="Ankyrin repeat-containing domain"/>
    <property type="match status" value="1"/>
</dbReference>
<dbReference type="PRINTS" id="PR01415">
    <property type="entry name" value="ANKYRIN"/>
</dbReference>
<comment type="similarity">
    <text evidence="3">Belongs to the NF-kappa-B inhibitor family.</text>
</comment>
<dbReference type="GO" id="GO:0034142">
    <property type="term" value="P:toll-like receptor 4 signaling pathway"/>
    <property type="evidence" value="ECO:0007669"/>
    <property type="project" value="TreeGrafter"/>
</dbReference>
<dbReference type="PANTHER" id="PTHR46680">
    <property type="entry name" value="NF-KAPPA-B INHIBITOR ALPHA"/>
    <property type="match status" value="1"/>
</dbReference>
<proteinExistence type="inferred from homology"/>
<organism evidence="9 10">
    <name type="scientific">Clupea harengus</name>
    <name type="common">Atlantic herring</name>
    <dbReference type="NCBI Taxonomy" id="7950"/>
    <lineage>
        <taxon>Eukaryota</taxon>
        <taxon>Metazoa</taxon>
        <taxon>Chordata</taxon>
        <taxon>Craniata</taxon>
        <taxon>Vertebrata</taxon>
        <taxon>Euteleostomi</taxon>
        <taxon>Actinopterygii</taxon>
        <taxon>Neopterygii</taxon>
        <taxon>Teleostei</taxon>
        <taxon>Clupei</taxon>
        <taxon>Clupeiformes</taxon>
        <taxon>Clupeoidei</taxon>
        <taxon>Clupeidae</taxon>
        <taxon>Clupea</taxon>
    </lineage>
</organism>
<evidence type="ECO:0000256" key="4">
    <source>
        <dbReference type="ARBA" id="ARBA00041123"/>
    </source>
</evidence>
<dbReference type="GO" id="GO:0005829">
    <property type="term" value="C:cytosol"/>
    <property type="evidence" value="ECO:0007669"/>
    <property type="project" value="TreeGrafter"/>
</dbReference>
<dbReference type="GO" id="GO:0071356">
    <property type="term" value="P:cellular response to tumor necrosis factor"/>
    <property type="evidence" value="ECO:0007669"/>
    <property type="project" value="TreeGrafter"/>
</dbReference>
<dbReference type="PANTHER" id="PTHR46680:SF1">
    <property type="entry name" value="NF-KAPPA-B INHIBITOR ALPHA"/>
    <property type="match status" value="1"/>
</dbReference>
<keyword evidence="2 7" id="KW-0040">ANK repeat</keyword>
<dbReference type="InterPro" id="IPR002110">
    <property type="entry name" value="Ankyrin_rpt"/>
</dbReference>
<feature type="repeat" description="ANK" evidence="7">
    <location>
        <begin position="113"/>
        <end position="145"/>
    </location>
</feature>
<dbReference type="AlphaFoldDB" id="A0A6P3VVB9"/>
<sequence>MDFYQPYRHNQMDHNAESRDSKLGKGLQNIDDRVDSGVDSLREDVAAELERVRLDCVPAPRIPENCCEPWRKELTEDGDTLLHLAIIHEAKDHAMKMIDLSVNHSFLNTQNYQRQTPLHLAVITEQPAVLAQLMSAGCDPQLVDNSGNTALHIACKKGSVTCFSVLTQACSSSQLTAMLTTLNYSGQNCLHLVSIHGYLALVERLVELGADINAQEQCNGRSPLHLAVDLQNQDLVHLLISRGADVNSLTYGGHTPYHLTYGRPNTAIQKELYELTAQHLRELPDSESEDSEEDDECQSDDEMYDDIQLMG</sequence>
<accession>A0A6P3VVB9</accession>
<name>A0A6P3VVB9_CLUHA</name>
<dbReference type="Pfam" id="PF12796">
    <property type="entry name" value="Ank_2"/>
    <property type="match status" value="1"/>
</dbReference>
<evidence type="ECO:0000256" key="7">
    <source>
        <dbReference type="PROSITE-ProRule" id="PRU00023"/>
    </source>
</evidence>
<dbReference type="SUPFAM" id="SSF48403">
    <property type="entry name" value="Ankyrin repeat"/>
    <property type="match status" value="1"/>
</dbReference>
<dbReference type="InterPro" id="IPR051070">
    <property type="entry name" value="NF-kappa-B_inhibitor"/>
</dbReference>
<feature type="repeat" description="ANK" evidence="7">
    <location>
        <begin position="185"/>
        <end position="217"/>
    </location>
</feature>
<evidence type="ECO:0000256" key="5">
    <source>
        <dbReference type="ARBA" id="ARBA00041987"/>
    </source>
</evidence>
<evidence type="ECO:0000313" key="9">
    <source>
        <dbReference type="Proteomes" id="UP000515152"/>
    </source>
</evidence>
<dbReference type="SMART" id="SM00248">
    <property type="entry name" value="ANK"/>
    <property type="match status" value="5"/>
</dbReference>
<dbReference type="PROSITE" id="PS50297">
    <property type="entry name" value="ANK_REP_REGION"/>
    <property type="match status" value="3"/>
</dbReference>